<dbReference type="InterPro" id="IPR003154">
    <property type="entry name" value="S1/P1nuclease"/>
</dbReference>
<keyword evidence="9" id="KW-1185">Reference proteome</keyword>
<keyword evidence="3" id="KW-0255">Endonuclease</keyword>
<name>A0ABT6JV56_9GAMM</name>
<dbReference type="InterPro" id="IPR008947">
    <property type="entry name" value="PLipase_C/P1_nuclease_dom_sf"/>
</dbReference>
<feature type="chain" id="PRO_5045250630" evidence="7">
    <location>
        <begin position="23"/>
        <end position="281"/>
    </location>
</feature>
<dbReference type="Gene3D" id="1.10.575.10">
    <property type="entry name" value="P1 Nuclease"/>
    <property type="match status" value="1"/>
</dbReference>
<evidence type="ECO:0000256" key="6">
    <source>
        <dbReference type="ARBA" id="ARBA00023180"/>
    </source>
</evidence>
<keyword evidence="4" id="KW-0378">Hydrolase</keyword>
<keyword evidence="2" id="KW-0479">Metal-binding</keyword>
<evidence type="ECO:0000313" key="9">
    <source>
        <dbReference type="Proteomes" id="UP001156873"/>
    </source>
</evidence>
<dbReference type="Pfam" id="PF02265">
    <property type="entry name" value="S1-P1_nuclease"/>
    <property type="match status" value="1"/>
</dbReference>
<proteinExistence type="predicted"/>
<keyword evidence="5" id="KW-1015">Disulfide bond</keyword>
<keyword evidence="6" id="KW-0325">Glycoprotein</keyword>
<gene>
    <name evidence="8" type="ORF">QFW81_11670</name>
</gene>
<dbReference type="EMBL" id="JARXRO010000018">
    <property type="protein sequence ID" value="MDH5834573.1"/>
    <property type="molecule type" value="Genomic_DNA"/>
</dbReference>
<dbReference type="Proteomes" id="UP001156873">
    <property type="component" value="Unassembled WGS sequence"/>
</dbReference>
<evidence type="ECO:0000256" key="3">
    <source>
        <dbReference type="ARBA" id="ARBA00022759"/>
    </source>
</evidence>
<keyword evidence="1" id="KW-0540">Nuclease</keyword>
<keyword evidence="7" id="KW-0732">Signal</keyword>
<evidence type="ECO:0000313" key="8">
    <source>
        <dbReference type="EMBL" id="MDH5834573.1"/>
    </source>
</evidence>
<organism evidence="8 9">
    <name type="scientific">Luteimonas kalidii</name>
    <dbReference type="NCBI Taxonomy" id="3042025"/>
    <lineage>
        <taxon>Bacteria</taxon>
        <taxon>Pseudomonadati</taxon>
        <taxon>Pseudomonadota</taxon>
        <taxon>Gammaproteobacteria</taxon>
        <taxon>Lysobacterales</taxon>
        <taxon>Lysobacteraceae</taxon>
        <taxon>Luteimonas</taxon>
    </lineage>
</organism>
<reference evidence="8 9" key="1">
    <citation type="submission" date="2023-04" db="EMBL/GenBank/DDBJ databases">
        <title>Luteimonas sp. M1R5S59.</title>
        <authorList>
            <person name="Sun J.-Q."/>
        </authorList>
    </citation>
    <scope>NUCLEOTIDE SEQUENCE [LARGE SCALE GENOMIC DNA]</scope>
    <source>
        <strain evidence="8 9">M1R5S59</strain>
    </source>
</reference>
<dbReference type="RefSeq" id="WP_280578946.1">
    <property type="nucleotide sequence ID" value="NZ_JARXRO010000018.1"/>
</dbReference>
<dbReference type="PANTHER" id="PTHR33146:SF26">
    <property type="entry name" value="ENDONUCLEASE 4"/>
    <property type="match status" value="1"/>
</dbReference>
<protein>
    <submittedName>
        <fullName evidence="8">S1/P1 nuclease</fullName>
    </submittedName>
</protein>
<dbReference type="SUPFAM" id="SSF48537">
    <property type="entry name" value="Phospholipase C/P1 nuclease"/>
    <property type="match status" value="1"/>
</dbReference>
<accession>A0ABT6JV56</accession>
<evidence type="ECO:0000256" key="2">
    <source>
        <dbReference type="ARBA" id="ARBA00022723"/>
    </source>
</evidence>
<sequence length="281" mass="29911">MQRFPAALVLALLIACAPAAHAWGPLGHRLVARLAEPQLTPAAHAEVQRLLATEGLHSLADVANWADDVRANDPDLGKRSAKWHYVNLGELGCRYDAPAACPRGDCAVEAIRAQAAILADRSRSDAERLQALKFLVHFVGDIHQPMHAGNARDRGGNTVQVQLHGKGTNLHRVWDGELLKSAGLDEEGYVRKLAATPVKRPVGGPAVTAADADHWAEASCRIAMAPGVVPPRAKLDARYLATHTPTAEAQVRLAGARLAVLIDDALVPARGAPHAGSKQDR</sequence>
<evidence type="ECO:0000256" key="5">
    <source>
        <dbReference type="ARBA" id="ARBA00023157"/>
    </source>
</evidence>
<comment type="caution">
    <text evidence="8">The sequence shown here is derived from an EMBL/GenBank/DDBJ whole genome shotgun (WGS) entry which is preliminary data.</text>
</comment>
<dbReference type="CDD" id="cd11010">
    <property type="entry name" value="S1-P1_nuclease"/>
    <property type="match status" value="1"/>
</dbReference>
<dbReference type="PANTHER" id="PTHR33146">
    <property type="entry name" value="ENDONUCLEASE 4"/>
    <property type="match status" value="1"/>
</dbReference>
<feature type="signal peptide" evidence="7">
    <location>
        <begin position="1"/>
        <end position="22"/>
    </location>
</feature>
<evidence type="ECO:0000256" key="1">
    <source>
        <dbReference type="ARBA" id="ARBA00022722"/>
    </source>
</evidence>
<evidence type="ECO:0000256" key="4">
    <source>
        <dbReference type="ARBA" id="ARBA00022801"/>
    </source>
</evidence>
<evidence type="ECO:0000256" key="7">
    <source>
        <dbReference type="SAM" id="SignalP"/>
    </source>
</evidence>
<dbReference type="PROSITE" id="PS51257">
    <property type="entry name" value="PROKAR_LIPOPROTEIN"/>
    <property type="match status" value="1"/>
</dbReference>